<organism evidence="2 3">
    <name type="scientific">Hesseltinella vesiculosa</name>
    <dbReference type="NCBI Taxonomy" id="101127"/>
    <lineage>
        <taxon>Eukaryota</taxon>
        <taxon>Fungi</taxon>
        <taxon>Fungi incertae sedis</taxon>
        <taxon>Mucoromycota</taxon>
        <taxon>Mucoromycotina</taxon>
        <taxon>Mucoromycetes</taxon>
        <taxon>Mucorales</taxon>
        <taxon>Cunninghamellaceae</taxon>
        <taxon>Hesseltinella</taxon>
    </lineage>
</organism>
<gene>
    <name evidence="2" type="ORF">DM01DRAFT_1329648</name>
</gene>
<dbReference type="Gene3D" id="1.20.58.1520">
    <property type="match status" value="1"/>
</dbReference>
<dbReference type="PANTHER" id="PTHR19321">
    <property type="entry name" value="PROTEIN REGULATOR OF CYTOKINESIS 1 PRC1-RELATED"/>
    <property type="match status" value="1"/>
</dbReference>
<dbReference type="OrthoDB" id="642895at2759"/>
<evidence type="ECO:0000313" key="3">
    <source>
        <dbReference type="Proteomes" id="UP000242146"/>
    </source>
</evidence>
<sequence>MERVQLKLSQLEQLWHCLGTSTDTLTVAEKLQYVLQELEKVIAYEDWRKTILLADMEDTMANIEMSCDVLGISMESLLTSHQVKDSYDWEFFAATTGYNAIHPTMDRQLALVSLNNRLTAEIQQRRQHVKEWLTTIHTLCVELGFSHDLPPYNENHLSWATVQKVSCTLRDLSHKQNQNQQEFEYLAHAMHYYWTILDVDIDPDDPTDPALHQLCSLITADFTMDHRPGAQPGPFACLYYQNPLPFPLSLEDGFIAHLRQKVLRMERIYLDRLDQFNKYVTRMEALWDELNVPLSKRCSIQRSLHPDNLALLQENFDAMKDIVNVMLDEYLDEIRDELTQLWDGCLLTQPERDEFMATVYDSANSIDDARAIMTKHMDYLRHILPAAQKVASIMHERKSLIQAMIDFEGSASNPQRLFAASFQLIEEERFRKTCFPTLLQLDDALIKAVQDYEALANKHFLIGTRRYLDMLLDEIADRTTNQTFFGFLNTEPDQDRPVRTKPRFNSLYTSTMNGMSKKRSKTMPNVSAPSQDSPSTLSSSSSSSSQQRPPSSTKRHHGSHTPTTKQTKRQEQKRHSAQLTPTPSLSSSAIIPEQYKSISYPVSTSASKKARHRASYQDPDSIPPLPVDADLPYTGERVASPTSIDSTVPPRRASLQSLPDALPPLARNQKGSQIPVRISQNSSPPSPGKSSSASSQQATVECN</sequence>
<dbReference type="GO" id="GO:1990023">
    <property type="term" value="C:mitotic spindle midzone"/>
    <property type="evidence" value="ECO:0007669"/>
    <property type="project" value="TreeGrafter"/>
</dbReference>
<dbReference type="AlphaFoldDB" id="A0A1X2G324"/>
<reference evidence="2 3" key="1">
    <citation type="submission" date="2016-07" db="EMBL/GenBank/DDBJ databases">
        <title>Pervasive Adenine N6-methylation of Active Genes in Fungi.</title>
        <authorList>
            <consortium name="DOE Joint Genome Institute"/>
            <person name="Mondo S.J."/>
            <person name="Dannebaum R.O."/>
            <person name="Kuo R.C."/>
            <person name="Labutti K."/>
            <person name="Haridas S."/>
            <person name="Kuo A."/>
            <person name="Salamov A."/>
            <person name="Ahrendt S.R."/>
            <person name="Lipzen A."/>
            <person name="Sullivan W."/>
            <person name="Andreopoulos W.B."/>
            <person name="Clum A."/>
            <person name="Lindquist E."/>
            <person name="Daum C."/>
            <person name="Ramamoorthy G.K."/>
            <person name="Gryganskyi A."/>
            <person name="Culley D."/>
            <person name="Magnuson J.K."/>
            <person name="James T.Y."/>
            <person name="O'Malley M.A."/>
            <person name="Stajich J.E."/>
            <person name="Spatafora J.W."/>
            <person name="Visel A."/>
            <person name="Grigoriev I.V."/>
        </authorList>
    </citation>
    <scope>NUCLEOTIDE SEQUENCE [LARGE SCALE GENOMIC DNA]</scope>
    <source>
        <strain evidence="2 3">NRRL 3301</strain>
    </source>
</reference>
<dbReference type="Proteomes" id="UP000242146">
    <property type="component" value="Unassembled WGS sequence"/>
</dbReference>
<dbReference type="GO" id="GO:0008017">
    <property type="term" value="F:microtubule binding"/>
    <property type="evidence" value="ECO:0007669"/>
    <property type="project" value="InterPro"/>
</dbReference>
<dbReference type="GO" id="GO:0051256">
    <property type="term" value="P:mitotic spindle midzone assembly"/>
    <property type="evidence" value="ECO:0007669"/>
    <property type="project" value="TreeGrafter"/>
</dbReference>
<dbReference type="GO" id="GO:0005737">
    <property type="term" value="C:cytoplasm"/>
    <property type="evidence" value="ECO:0007669"/>
    <property type="project" value="TreeGrafter"/>
</dbReference>
<feature type="region of interest" description="Disordered" evidence="1">
    <location>
        <begin position="609"/>
        <end position="703"/>
    </location>
</feature>
<protein>
    <recommendedName>
        <fullName evidence="4">Microtubule associated protein</fullName>
    </recommendedName>
</protein>
<feature type="compositionally biased region" description="Low complexity" evidence="1">
    <location>
        <begin position="679"/>
        <end position="697"/>
    </location>
</feature>
<feature type="compositionally biased region" description="Low complexity" evidence="1">
    <location>
        <begin position="527"/>
        <end position="552"/>
    </location>
</feature>
<feature type="compositionally biased region" description="Polar residues" evidence="1">
    <location>
        <begin position="577"/>
        <end position="589"/>
    </location>
</feature>
<evidence type="ECO:0008006" key="4">
    <source>
        <dbReference type="Google" id="ProtNLM"/>
    </source>
</evidence>
<dbReference type="STRING" id="101127.A0A1X2G324"/>
<evidence type="ECO:0000256" key="1">
    <source>
        <dbReference type="SAM" id="MobiDB-lite"/>
    </source>
</evidence>
<comment type="caution">
    <text evidence="2">The sequence shown here is derived from an EMBL/GenBank/DDBJ whole genome shotgun (WGS) entry which is preliminary data.</text>
</comment>
<dbReference type="InterPro" id="IPR007145">
    <property type="entry name" value="MAP65_Ase1_PRC1"/>
</dbReference>
<dbReference type="PANTHER" id="PTHR19321:SF41">
    <property type="entry name" value="FASCETTO-RELATED"/>
    <property type="match status" value="1"/>
</dbReference>
<dbReference type="EMBL" id="MCGT01000055">
    <property type="protein sequence ID" value="ORX43459.1"/>
    <property type="molecule type" value="Genomic_DNA"/>
</dbReference>
<evidence type="ECO:0000313" key="2">
    <source>
        <dbReference type="EMBL" id="ORX43459.1"/>
    </source>
</evidence>
<feature type="region of interest" description="Disordered" evidence="1">
    <location>
        <begin position="487"/>
        <end position="590"/>
    </location>
</feature>
<keyword evidence="3" id="KW-1185">Reference proteome</keyword>
<name>A0A1X2G324_9FUNG</name>
<accession>A0A1X2G324</accession>
<dbReference type="Pfam" id="PF03999">
    <property type="entry name" value="MAP65_ASE1"/>
    <property type="match status" value="1"/>
</dbReference>
<proteinExistence type="predicted"/>